<accession>A0ABR9AMU2</accession>
<comment type="caution">
    <text evidence="2">The sequence shown here is derived from an EMBL/GenBank/DDBJ whole genome shotgun (WGS) entry which is preliminary data.</text>
</comment>
<proteinExistence type="predicted"/>
<dbReference type="PANTHER" id="PTHR39639">
    <property type="entry name" value="CHROMOSOME 16, WHOLE GENOME SHOTGUN SEQUENCE"/>
    <property type="match status" value="1"/>
</dbReference>
<evidence type="ECO:0000313" key="3">
    <source>
        <dbReference type="Proteomes" id="UP000647133"/>
    </source>
</evidence>
<dbReference type="RefSeq" id="WP_192010071.1">
    <property type="nucleotide sequence ID" value="NZ_JACYTQ010000003.1"/>
</dbReference>
<dbReference type="Proteomes" id="UP000647133">
    <property type="component" value="Unassembled WGS sequence"/>
</dbReference>
<dbReference type="EMBL" id="JACYTQ010000003">
    <property type="protein sequence ID" value="MBD8489183.1"/>
    <property type="molecule type" value="Genomic_DNA"/>
</dbReference>
<evidence type="ECO:0000259" key="1">
    <source>
        <dbReference type="Pfam" id="PF03235"/>
    </source>
</evidence>
<dbReference type="PANTHER" id="PTHR39639:SF1">
    <property type="entry name" value="DUF262 DOMAIN-CONTAINING PROTEIN"/>
    <property type="match status" value="1"/>
</dbReference>
<dbReference type="Pfam" id="PF03235">
    <property type="entry name" value="GmrSD_N"/>
    <property type="match status" value="1"/>
</dbReference>
<feature type="domain" description="GmrSD restriction endonucleases N-terminal" evidence="1">
    <location>
        <begin position="27"/>
        <end position="171"/>
    </location>
</feature>
<gene>
    <name evidence="2" type="ORF">IFO69_10540</name>
</gene>
<sequence>MAISSGLTIQGTHVQTIYTDFIKQRLLVNRNYQRKLVWTIEEKRNFIDTLSRELPIPLFLLAEVNFESSTKLEIIDGMQRFDAIFSFIENKYSLKDGFFDLSVMSDSQSRLENGVLKQKEPKLDKEFCRKIVNYLLPISKASTLTGPKIEETFRRINSNGKHLSNQELRHAGTLGKFPTLVRKLATDIRKDISDDLLVLNEMSKISITQKRLGYYGVSVLDMFWVKHHIVSPDNIRNSTDEEIIAFLLADMISANDIHMTAARLDKYYGYNPNPLAVESKELEEIETSLSRVSDEIISKNFRRVFATIENLLIEARKDFPNLLFVKSKGSSIREVYHILFMTFYQLIIKENKSINDSKALIKSMSGMGDDLFSKNQLREAFKGKERRNIINHVIGRIQEHFRERNSGDPINEDWTLEFEKILMNSITEQNQIDFKMGVTTLTNGKYNSDLVTKIAKTLSAISNLGPNKAGYVIVGVADNENDANQHKAHYNRKHFIMNKFRVTGIEPEALKYYNSVDKYLRRIKDTIKSAPLKPDRYKNEILSNIISRQYHGKEVLIFKAIPTNEPVWFDGALFERHMSHNNKVEPENHSAIYSRFFKRD</sequence>
<keyword evidence="3" id="KW-1185">Reference proteome</keyword>
<dbReference type="InterPro" id="IPR004919">
    <property type="entry name" value="GmrSD_N"/>
</dbReference>
<evidence type="ECO:0000313" key="2">
    <source>
        <dbReference type="EMBL" id="MBD8489183.1"/>
    </source>
</evidence>
<reference evidence="2 3" key="1">
    <citation type="submission" date="2020-09" db="EMBL/GenBank/DDBJ databases">
        <title>Echinicola sp. CAU 1574 isolated from sand of Sido Beach.</title>
        <authorList>
            <person name="Kim W."/>
        </authorList>
    </citation>
    <scope>NUCLEOTIDE SEQUENCE [LARGE SCALE GENOMIC DNA]</scope>
    <source>
        <strain evidence="2 3">CAU 1574</strain>
    </source>
</reference>
<name>A0ABR9AMU2_9BACT</name>
<organism evidence="2 3">
    <name type="scientific">Echinicola arenosa</name>
    <dbReference type="NCBI Taxonomy" id="2774144"/>
    <lineage>
        <taxon>Bacteria</taxon>
        <taxon>Pseudomonadati</taxon>
        <taxon>Bacteroidota</taxon>
        <taxon>Cytophagia</taxon>
        <taxon>Cytophagales</taxon>
        <taxon>Cyclobacteriaceae</taxon>
        <taxon>Echinicola</taxon>
    </lineage>
</organism>
<protein>
    <submittedName>
        <fullName evidence="2">DUF262 domain-containing protein</fullName>
    </submittedName>
</protein>
<dbReference type="Gene3D" id="3.30.950.30">
    <property type="entry name" value="Schlafen, AAA domain"/>
    <property type="match status" value="1"/>
</dbReference>
<dbReference type="InterPro" id="IPR038461">
    <property type="entry name" value="Schlafen_AlbA_2_dom_sf"/>
</dbReference>